<feature type="domain" description="Carboxylesterase type B" evidence="4">
    <location>
        <begin position="39"/>
        <end position="532"/>
    </location>
</feature>
<protein>
    <recommendedName>
        <fullName evidence="3">Carboxylic ester hydrolase</fullName>
        <ecNumber evidence="3">3.1.1.-</ecNumber>
    </recommendedName>
</protein>
<evidence type="ECO:0000259" key="4">
    <source>
        <dbReference type="Pfam" id="PF00135"/>
    </source>
</evidence>
<dbReference type="AlphaFoldDB" id="A0A7Y9IQY2"/>
<evidence type="ECO:0000256" key="3">
    <source>
        <dbReference type="RuleBase" id="RU361235"/>
    </source>
</evidence>
<dbReference type="EMBL" id="JACBYR010000001">
    <property type="protein sequence ID" value="NYE81440.1"/>
    <property type="molecule type" value="Genomic_DNA"/>
</dbReference>
<keyword evidence="6" id="KW-1185">Reference proteome</keyword>
<dbReference type="EC" id="3.1.1.-" evidence="3"/>
<dbReference type="GO" id="GO:0052689">
    <property type="term" value="F:carboxylic ester hydrolase activity"/>
    <property type="evidence" value="ECO:0007669"/>
    <property type="project" value="TreeGrafter"/>
</dbReference>
<dbReference type="Proteomes" id="UP000542125">
    <property type="component" value="Unassembled WGS sequence"/>
</dbReference>
<keyword evidence="2 3" id="KW-0378">Hydrolase</keyword>
<dbReference type="Pfam" id="PF00135">
    <property type="entry name" value="COesterase"/>
    <property type="match status" value="1"/>
</dbReference>
<dbReference type="PROSITE" id="PS00941">
    <property type="entry name" value="CARBOXYLESTERASE_B_2"/>
    <property type="match status" value="1"/>
</dbReference>
<reference evidence="5 6" key="1">
    <citation type="submission" date="2020-07" db="EMBL/GenBank/DDBJ databases">
        <title>Genomic Encyclopedia of Type Strains, Phase IV (KMG-V): Genome sequencing to study the core and pangenomes of soil and plant-associated prokaryotes.</title>
        <authorList>
            <person name="Whitman W."/>
        </authorList>
    </citation>
    <scope>NUCLEOTIDE SEQUENCE [LARGE SCALE GENOMIC DNA]</scope>
    <source>
        <strain evidence="5 6">SAS40</strain>
    </source>
</reference>
<gene>
    <name evidence="5" type="ORF">FHW18_000711</name>
</gene>
<evidence type="ECO:0000313" key="6">
    <source>
        <dbReference type="Proteomes" id="UP000542125"/>
    </source>
</evidence>
<sequence>MSLPSDPSFPAVSRRRFVQMAGLLVALPLTGCGSDSDDDRVADTTSGSFRGSSQAGVLSFKGIPYAQAPVGALRFKSPKAVRPVAGITDATQFGPSSLQTLPPYVQWIYTPPQAMSEDCLTLNVWTPDKGGKLPVLVFLHGGAWRTGSSALPLVDGQALASMGCVVVTVTFRLGGLATLSHPAFTDPDTGMQANWQLQDQMAALQWVGANIAQFGGDAANICLAGQSAGGTSAAILAQHPTTRSLVRKAVLLSPARSASPSAFTLTDAAAYTELLAARLGTTVAGLASLPAATVQQGESELNQLPLPTTFTSGRGAKAGPIIDGKSYLTDWTRNDWPASTPVLIMNTLTEGTFFVDLFNVLTNTRATAELPTTRAAVLTAITGLAGSPANAERVMAAYETAAAAEGRSTLPGDLYVEIYGDGLLRYDGYRYANQLAAAGRNVRYGTYAHAIKAPARGVPHCAELPMIFGTYGLDFYRTKVGAGAAEATLSQRMMASLVSFARDGNPVFASGSTWPAYQPAQARSVQIGVGDTADVVTAEVPKVAQLQVWTGILG</sequence>
<dbReference type="InterPro" id="IPR002018">
    <property type="entry name" value="CarbesteraseB"/>
</dbReference>
<dbReference type="PROSITE" id="PS00122">
    <property type="entry name" value="CARBOXYLESTERASE_B_1"/>
    <property type="match status" value="1"/>
</dbReference>
<dbReference type="PANTHER" id="PTHR43918">
    <property type="entry name" value="ACETYLCHOLINESTERASE"/>
    <property type="match status" value="1"/>
</dbReference>
<evidence type="ECO:0000256" key="1">
    <source>
        <dbReference type="ARBA" id="ARBA00005964"/>
    </source>
</evidence>
<dbReference type="InterPro" id="IPR019826">
    <property type="entry name" value="Carboxylesterase_B_AS"/>
</dbReference>
<comment type="caution">
    <text evidence="5">The sequence shown here is derived from an EMBL/GenBank/DDBJ whole genome shotgun (WGS) entry which is preliminary data.</text>
</comment>
<dbReference type="PROSITE" id="PS51318">
    <property type="entry name" value="TAT"/>
    <property type="match status" value="1"/>
</dbReference>
<dbReference type="SUPFAM" id="SSF53474">
    <property type="entry name" value="alpha/beta-Hydrolases"/>
    <property type="match status" value="1"/>
</dbReference>
<organism evidence="5 6">
    <name type="scientific">Pigmentiphaga litoralis</name>
    <dbReference type="NCBI Taxonomy" id="516702"/>
    <lineage>
        <taxon>Bacteria</taxon>
        <taxon>Pseudomonadati</taxon>
        <taxon>Pseudomonadota</taxon>
        <taxon>Betaproteobacteria</taxon>
        <taxon>Burkholderiales</taxon>
        <taxon>Alcaligenaceae</taxon>
        <taxon>Pigmentiphaga</taxon>
    </lineage>
</organism>
<name>A0A7Y9IQY2_9BURK</name>
<dbReference type="PANTHER" id="PTHR43918:SF4">
    <property type="entry name" value="CARBOXYLIC ESTER HYDROLASE"/>
    <property type="match status" value="1"/>
</dbReference>
<dbReference type="InterPro" id="IPR029058">
    <property type="entry name" value="AB_hydrolase_fold"/>
</dbReference>
<dbReference type="RefSeq" id="WP_218863117.1">
    <property type="nucleotide sequence ID" value="NZ_JACBYR010000001.1"/>
</dbReference>
<dbReference type="InterPro" id="IPR006311">
    <property type="entry name" value="TAT_signal"/>
</dbReference>
<evidence type="ECO:0000256" key="2">
    <source>
        <dbReference type="ARBA" id="ARBA00022801"/>
    </source>
</evidence>
<accession>A0A7Y9IQY2</accession>
<comment type="similarity">
    <text evidence="1 3">Belongs to the type-B carboxylesterase/lipase family.</text>
</comment>
<dbReference type="InterPro" id="IPR019819">
    <property type="entry name" value="Carboxylesterase_B_CS"/>
</dbReference>
<dbReference type="InterPro" id="IPR050654">
    <property type="entry name" value="AChE-related_enzymes"/>
</dbReference>
<dbReference type="Gene3D" id="3.40.50.1820">
    <property type="entry name" value="alpha/beta hydrolase"/>
    <property type="match status" value="1"/>
</dbReference>
<proteinExistence type="inferred from homology"/>
<evidence type="ECO:0000313" key="5">
    <source>
        <dbReference type="EMBL" id="NYE81440.1"/>
    </source>
</evidence>